<reference evidence="2" key="1">
    <citation type="submission" date="2024-07" db="EMBL/GenBank/DDBJ databases">
        <title>Two chromosome-level genome assemblies of Korean endemic species Abeliophyllum distichum and Forsythia ovata (Oleaceae).</title>
        <authorList>
            <person name="Jang H."/>
        </authorList>
    </citation>
    <scope>NUCLEOTIDE SEQUENCE [LARGE SCALE GENOMIC DNA]</scope>
</reference>
<accession>A0ABD1VNI5</accession>
<dbReference type="Proteomes" id="UP001604277">
    <property type="component" value="Unassembled WGS sequence"/>
</dbReference>
<evidence type="ECO:0000313" key="1">
    <source>
        <dbReference type="EMBL" id="KAL2538919.1"/>
    </source>
</evidence>
<evidence type="ECO:0000313" key="2">
    <source>
        <dbReference type="Proteomes" id="UP001604277"/>
    </source>
</evidence>
<protein>
    <submittedName>
        <fullName evidence="1">Uncharacterized protein</fullName>
    </submittedName>
</protein>
<comment type="caution">
    <text evidence="1">The sequence shown here is derived from an EMBL/GenBank/DDBJ whole genome shotgun (WGS) entry which is preliminary data.</text>
</comment>
<name>A0ABD1VNI5_9LAMI</name>
<sequence>MARTEKNMDYIFWWSIYLYRVVNGAGFRGSSIIGHWKFLQNGTAEFKIIKSKMIQMLFVNARKQAELKLKVCEDIGYAKYKELTETLAELSNAKEFLAKPWASSYTDPKWSAKNVH</sequence>
<keyword evidence="2" id="KW-1185">Reference proteome</keyword>
<dbReference type="EMBL" id="JBFOLJ010000005">
    <property type="protein sequence ID" value="KAL2538919.1"/>
    <property type="molecule type" value="Genomic_DNA"/>
</dbReference>
<proteinExistence type="predicted"/>
<gene>
    <name evidence="1" type="ORF">Fot_20310</name>
</gene>
<dbReference type="AlphaFoldDB" id="A0ABD1VNI5"/>
<organism evidence="1 2">
    <name type="scientific">Forsythia ovata</name>
    <dbReference type="NCBI Taxonomy" id="205694"/>
    <lineage>
        <taxon>Eukaryota</taxon>
        <taxon>Viridiplantae</taxon>
        <taxon>Streptophyta</taxon>
        <taxon>Embryophyta</taxon>
        <taxon>Tracheophyta</taxon>
        <taxon>Spermatophyta</taxon>
        <taxon>Magnoliopsida</taxon>
        <taxon>eudicotyledons</taxon>
        <taxon>Gunneridae</taxon>
        <taxon>Pentapetalae</taxon>
        <taxon>asterids</taxon>
        <taxon>lamiids</taxon>
        <taxon>Lamiales</taxon>
        <taxon>Oleaceae</taxon>
        <taxon>Forsythieae</taxon>
        <taxon>Forsythia</taxon>
    </lineage>
</organism>